<dbReference type="EMBL" id="LXMD01000023">
    <property type="protein sequence ID" value="OCG73832.1"/>
    <property type="molecule type" value="Genomic_DNA"/>
</dbReference>
<dbReference type="AlphaFoldDB" id="A0A1B9NB45"/>
<accession>A0A1B9NB45</accession>
<gene>
    <name evidence="1" type="ORF">A7J15_06325</name>
</gene>
<dbReference type="InterPro" id="IPR021257">
    <property type="entry name" value="DUF2809"/>
</dbReference>
<reference evidence="1 2" key="1">
    <citation type="submission" date="2016-05" db="EMBL/GenBank/DDBJ databases">
        <authorList>
            <person name="Lavstsen T."/>
            <person name="Jespersen J.S."/>
        </authorList>
    </citation>
    <scope>NUCLEOTIDE SEQUENCE [LARGE SCALE GENOMIC DNA]</scope>
    <source>
        <strain evidence="1 2">YLB-01</strain>
    </source>
</reference>
<dbReference type="RefSeq" id="WP_067026111.1">
    <property type="nucleotide sequence ID" value="NZ_CP038256.1"/>
</dbReference>
<dbReference type="Pfam" id="PF10990">
    <property type="entry name" value="DUF2809"/>
    <property type="match status" value="1"/>
</dbReference>
<keyword evidence="2" id="KW-1185">Reference proteome</keyword>
<evidence type="ECO:0000313" key="1">
    <source>
        <dbReference type="EMBL" id="OCG73832.1"/>
    </source>
</evidence>
<sequence>MRDERAAPVEAAATGAERTRWTAAAAAALTIAAGLGVRAFGGGDVAKDAGVALYAVLVLWLVVLVAPRIRAVLAGVIAFALSAAVELFQLTRIPAQLAGHPLARLILGTTFHGPDLAWYAVGAAAGALLLAAVRRRG</sequence>
<proteinExistence type="predicted"/>
<name>A0A1B9NB45_9MICO</name>
<dbReference type="STRING" id="904291.A7J15_06325"/>
<dbReference type="OrthoDB" id="3874273at2"/>
<organism evidence="1 2">
    <name type="scientific">Microbacterium sediminis</name>
    <dbReference type="NCBI Taxonomy" id="904291"/>
    <lineage>
        <taxon>Bacteria</taxon>
        <taxon>Bacillati</taxon>
        <taxon>Actinomycetota</taxon>
        <taxon>Actinomycetes</taxon>
        <taxon>Micrococcales</taxon>
        <taxon>Microbacteriaceae</taxon>
        <taxon>Microbacterium</taxon>
    </lineage>
</organism>
<comment type="caution">
    <text evidence="1">The sequence shown here is derived from an EMBL/GenBank/DDBJ whole genome shotgun (WGS) entry which is preliminary data.</text>
</comment>
<dbReference type="Proteomes" id="UP000093355">
    <property type="component" value="Unassembled WGS sequence"/>
</dbReference>
<protein>
    <submittedName>
        <fullName evidence="1">Uncharacterized protein</fullName>
    </submittedName>
</protein>
<evidence type="ECO:0000313" key="2">
    <source>
        <dbReference type="Proteomes" id="UP000093355"/>
    </source>
</evidence>